<dbReference type="EMBL" id="MLJW01000548">
    <property type="protein sequence ID" value="OIQ85376.1"/>
    <property type="molecule type" value="Genomic_DNA"/>
</dbReference>
<sequence length="248" mass="28230">MSFIIRNLVFLTVLAFSNLADAREALWTAMMENIKVVGVSPQIHETLNGADPEARKSLEEAIRRGNAFIPFHFSFTAYDTSTENEDWSNDVAPLVMTNERWTDEYGNGGASMQPKQFGNHSEYRLTCPQISLISIEQSGQYISLVYRTISVGTLLDFYGDNLEFNLNASGEPYEVRLELDKSDKLVNGVIQNDKWQTWSVTRATALMKEFLGNHSTRNFTTKEHEKELVRTYQSNIKMMANAKAKFCK</sequence>
<accession>A0A1J5QPS1</accession>
<organism evidence="1">
    <name type="scientific">mine drainage metagenome</name>
    <dbReference type="NCBI Taxonomy" id="410659"/>
    <lineage>
        <taxon>unclassified sequences</taxon>
        <taxon>metagenomes</taxon>
        <taxon>ecological metagenomes</taxon>
    </lineage>
</organism>
<proteinExistence type="predicted"/>
<gene>
    <name evidence="1" type="ORF">GALL_327700</name>
</gene>
<evidence type="ECO:0000313" key="1">
    <source>
        <dbReference type="EMBL" id="OIQ85376.1"/>
    </source>
</evidence>
<reference evidence="1" key="1">
    <citation type="submission" date="2016-10" db="EMBL/GenBank/DDBJ databases">
        <title>Sequence of Gallionella enrichment culture.</title>
        <authorList>
            <person name="Poehlein A."/>
            <person name="Muehling M."/>
            <person name="Daniel R."/>
        </authorList>
    </citation>
    <scope>NUCLEOTIDE SEQUENCE</scope>
</reference>
<name>A0A1J5QPS1_9ZZZZ</name>
<comment type="caution">
    <text evidence="1">The sequence shown here is derived from an EMBL/GenBank/DDBJ whole genome shotgun (WGS) entry which is preliminary data.</text>
</comment>
<protein>
    <submittedName>
        <fullName evidence="1">Uncharacterized protein</fullName>
    </submittedName>
</protein>
<dbReference type="AlphaFoldDB" id="A0A1J5QPS1"/>